<evidence type="ECO:0000313" key="3">
    <source>
        <dbReference type="Proteomes" id="UP000322873"/>
    </source>
</evidence>
<feature type="region of interest" description="Disordered" evidence="1">
    <location>
        <begin position="1"/>
        <end position="56"/>
    </location>
</feature>
<feature type="compositionally biased region" description="Low complexity" evidence="1">
    <location>
        <begin position="31"/>
        <end position="41"/>
    </location>
</feature>
<dbReference type="Proteomes" id="UP000322873">
    <property type="component" value="Unassembled WGS sequence"/>
</dbReference>
<keyword evidence="3" id="KW-1185">Reference proteome</keyword>
<protein>
    <submittedName>
        <fullName evidence="2">Uncharacterized protein</fullName>
    </submittedName>
</protein>
<proteinExistence type="predicted"/>
<comment type="caution">
    <text evidence="2">The sequence shown here is derived from an EMBL/GenBank/DDBJ whole genome shotgun (WGS) entry which is preliminary data.</text>
</comment>
<reference evidence="2 3" key="1">
    <citation type="submission" date="2019-06" db="EMBL/GenBank/DDBJ databases">
        <title>Genome Sequence of the Brown Rot Fungal Pathogen Monilinia fructicola.</title>
        <authorList>
            <person name="De Miccolis Angelini R.M."/>
            <person name="Landi L."/>
            <person name="Abate D."/>
            <person name="Pollastro S."/>
            <person name="Romanazzi G."/>
            <person name="Faretra F."/>
        </authorList>
    </citation>
    <scope>NUCLEOTIDE SEQUENCE [LARGE SCALE GENOMIC DNA]</scope>
    <source>
        <strain evidence="2 3">Mfrc123</strain>
    </source>
</reference>
<evidence type="ECO:0000313" key="2">
    <source>
        <dbReference type="EMBL" id="KAA8574023.1"/>
    </source>
</evidence>
<accession>A0A5M9JZS3</accession>
<feature type="compositionally biased region" description="Basic and acidic residues" evidence="1">
    <location>
        <begin position="43"/>
        <end position="56"/>
    </location>
</feature>
<feature type="compositionally biased region" description="Basic and acidic residues" evidence="1">
    <location>
        <begin position="12"/>
        <end position="25"/>
    </location>
</feature>
<evidence type="ECO:0000256" key="1">
    <source>
        <dbReference type="SAM" id="MobiDB-lite"/>
    </source>
</evidence>
<sequence>MESLPRSPLPAHQRDSLKLNQRAEDTVCEQPHATPAPMTTRPRPPEDTRHDGEEVHARGGGTCCSLCVGLTAGWEDDGKALELARARLGAVEFYASFHRGWKEDFALGVWNSKSDLGMDMVWAWVWAWVWGYGHVIGLDWIGWDSIGWDYLVFGKRLLAFSPMIFGAV</sequence>
<name>A0A5M9JZS3_MONFR</name>
<gene>
    <name evidence="2" type="ORF">EYC84_005559</name>
</gene>
<dbReference type="AlphaFoldDB" id="A0A5M9JZS3"/>
<organism evidence="2 3">
    <name type="scientific">Monilinia fructicola</name>
    <name type="common">Brown rot fungus</name>
    <name type="synonym">Ciboria fructicola</name>
    <dbReference type="NCBI Taxonomy" id="38448"/>
    <lineage>
        <taxon>Eukaryota</taxon>
        <taxon>Fungi</taxon>
        <taxon>Dikarya</taxon>
        <taxon>Ascomycota</taxon>
        <taxon>Pezizomycotina</taxon>
        <taxon>Leotiomycetes</taxon>
        <taxon>Helotiales</taxon>
        <taxon>Sclerotiniaceae</taxon>
        <taxon>Monilinia</taxon>
    </lineage>
</organism>
<dbReference type="EMBL" id="VICG01000003">
    <property type="protein sequence ID" value="KAA8574023.1"/>
    <property type="molecule type" value="Genomic_DNA"/>
</dbReference>